<dbReference type="InterPro" id="IPR000843">
    <property type="entry name" value="HTH_LacI"/>
</dbReference>
<evidence type="ECO:0000313" key="5">
    <source>
        <dbReference type="EMBL" id="SDU62201.1"/>
    </source>
</evidence>
<name>A0ABY0VXT1_9PSED</name>
<dbReference type="Proteomes" id="UP000182058">
    <property type="component" value="Chromosome I"/>
</dbReference>
<dbReference type="SMART" id="SM00354">
    <property type="entry name" value="HTH_LACI"/>
    <property type="match status" value="1"/>
</dbReference>
<evidence type="ECO:0000259" key="4">
    <source>
        <dbReference type="PROSITE" id="PS50932"/>
    </source>
</evidence>
<dbReference type="SUPFAM" id="SSF53822">
    <property type="entry name" value="Periplasmic binding protein-like I"/>
    <property type="match status" value="1"/>
</dbReference>
<sequence>MIDYVAAFGKFAQQTACIARSILFWASDSEIFMAKKPAAPATERSITAPKKGASLTLIDVAKVAGVSPMTVSRALHRPELVTEQTRDKVREAVRQTGYVSNMLAGGLASNKSRLVAIFLPTIANSIFADTVQALMDRLTQAGYQTLLGLTGYSAEEEERLLEAVLGRRPDGIVLTGTLHTESSRLRLAQAGIPLVEAWDLSEDPLDMLVGFSHEKVGEETARHLVKKGYKRFSVVTISDPRGLRRCNSLIGELKRLGIEQVPMEVLAPPATLEVGREGLRRLLGRPVQPDIVVCSSDTVAQGVLAEAASRGMQVPADLAVMGFGDLSSAAQVYPALSTVSVDGKKIGLQVAQALLERFEHPLGSHDPVRIDTGFTLIDRAST</sequence>
<dbReference type="CDD" id="cd01392">
    <property type="entry name" value="HTH_LacI"/>
    <property type="match status" value="1"/>
</dbReference>
<dbReference type="Gene3D" id="3.40.50.2300">
    <property type="match status" value="2"/>
</dbReference>
<dbReference type="Pfam" id="PF13377">
    <property type="entry name" value="Peripla_BP_3"/>
    <property type="match status" value="1"/>
</dbReference>
<keyword evidence="2" id="KW-0238">DNA-binding</keyword>
<accession>A0ABY0VXT1</accession>
<dbReference type="InterPro" id="IPR010982">
    <property type="entry name" value="Lambda_DNA-bd_dom_sf"/>
</dbReference>
<evidence type="ECO:0000313" key="6">
    <source>
        <dbReference type="Proteomes" id="UP000182058"/>
    </source>
</evidence>
<feature type="domain" description="HTH lacI-type" evidence="4">
    <location>
        <begin position="55"/>
        <end position="109"/>
    </location>
</feature>
<dbReference type="EMBL" id="LT629795">
    <property type="protein sequence ID" value="SDU62201.1"/>
    <property type="molecule type" value="Genomic_DNA"/>
</dbReference>
<dbReference type="Gene3D" id="1.10.260.40">
    <property type="entry name" value="lambda repressor-like DNA-binding domains"/>
    <property type="match status" value="1"/>
</dbReference>
<dbReference type="SUPFAM" id="SSF47413">
    <property type="entry name" value="lambda repressor-like DNA-binding domains"/>
    <property type="match status" value="1"/>
</dbReference>
<evidence type="ECO:0000256" key="3">
    <source>
        <dbReference type="ARBA" id="ARBA00023163"/>
    </source>
</evidence>
<dbReference type="CDD" id="cd01575">
    <property type="entry name" value="PBP1_GntR"/>
    <property type="match status" value="1"/>
</dbReference>
<protein>
    <submittedName>
        <fullName evidence="5">Transcriptional regulator, LacI family</fullName>
    </submittedName>
</protein>
<dbReference type="Pfam" id="PF00356">
    <property type="entry name" value="LacI"/>
    <property type="match status" value="1"/>
</dbReference>
<gene>
    <name evidence="5" type="ORF">SAMN04490201_3208</name>
</gene>
<proteinExistence type="predicted"/>
<keyword evidence="6" id="KW-1185">Reference proteome</keyword>
<dbReference type="InterPro" id="IPR046335">
    <property type="entry name" value="LacI/GalR-like_sensor"/>
</dbReference>
<dbReference type="InterPro" id="IPR028082">
    <property type="entry name" value="Peripla_BP_I"/>
</dbReference>
<reference evidence="5 6" key="1">
    <citation type="submission" date="2016-10" db="EMBL/GenBank/DDBJ databases">
        <authorList>
            <person name="Varghese N."/>
            <person name="Submissions S."/>
        </authorList>
    </citation>
    <scope>NUCLEOTIDE SEQUENCE [LARGE SCALE GENOMIC DNA]</scope>
    <source>
        <strain evidence="5 6">BS3667</strain>
    </source>
</reference>
<organism evidence="5 6">
    <name type="scientific">Pseudomonas psychrophila</name>
    <dbReference type="NCBI Taxonomy" id="122355"/>
    <lineage>
        <taxon>Bacteria</taxon>
        <taxon>Pseudomonadati</taxon>
        <taxon>Pseudomonadota</taxon>
        <taxon>Gammaproteobacteria</taxon>
        <taxon>Pseudomonadales</taxon>
        <taxon>Pseudomonadaceae</taxon>
        <taxon>Pseudomonas</taxon>
    </lineage>
</organism>
<dbReference type="PANTHER" id="PTHR30146">
    <property type="entry name" value="LACI-RELATED TRANSCRIPTIONAL REPRESSOR"/>
    <property type="match status" value="1"/>
</dbReference>
<dbReference type="PROSITE" id="PS50932">
    <property type="entry name" value="HTH_LACI_2"/>
    <property type="match status" value="1"/>
</dbReference>
<evidence type="ECO:0000256" key="1">
    <source>
        <dbReference type="ARBA" id="ARBA00023015"/>
    </source>
</evidence>
<evidence type="ECO:0000256" key="2">
    <source>
        <dbReference type="ARBA" id="ARBA00023125"/>
    </source>
</evidence>
<dbReference type="PROSITE" id="PS00356">
    <property type="entry name" value="HTH_LACI_1"/>
    <property type="match status" value="1"/>
</dbReference>
<keyword evidence="3" id="KW-0804">Transcription</keyword>
<keyword evidence="1" id="KW-0805">Transcription regulation</keyword>
<dbReference type="PANTHER" id="PTHR30146:SF33">
    <property type="entry name" value="TRANSCRIPTIONAL REGULATOR"/>
    <property type="match status" value="1"/>
</dbReference>